<feature type="compositionally biased region" description="Basic and acidic residues" evidence="1">
    <location>
        <begin position="331"/>
        <end position="380"/>
    </location>
</feature>
<feature type="compositionally biased region" description="Polar residues" evidence="1">
    <location>
        <begin position="294"/>
        <end position="304"/>
    </location>
</feature>
<dbReference type="VEuPathDB" id="FungiDB:jhhlp_004323"/>
<reference evidence="2 3" key="1">
    <citation type="journal article" date="2017" name="G3 (Bethesda)">
        <title>First Draft Genome Sequence of the Pathogenic Fungus Lomentospora prolificans (Formerly Scedosporium prolificans).</title>
        <authorList>
            <person name="Luo R."/>
            <person name="Zimin A."/>
            <person name="Workman R."/>
            <person name="Fan Y."/>
            <person name="Pertea G."/>
            <person name="Grossman N."/>
            <person name="Wear M.P."/>
            <person name="Jia B."/>
            <person name="Miller H."/>
            <person name="Casadevall A."/>
            <person name="Timp W."/>
            <person name="Zhang S.X."/>
            <person name="Salzberg S.L."/>
        </authorList>
    </citation>
    <scope>NUCLEOTIDE SEQUENCE [LARGE SCALE GENOMIC DNA]</scope>
    <source>
        <strain evidence="2 3">JHH-5317</strain>
    </source>
</reference>
<dbReference type="EMBL" id="NLAX01000010">
    <property type="protein sequence ID" value="PKS09702.1"/>
    <property type="molecule type" value="Genomic_DNA"/>
</dbReference>
<protein>
    <submittedName>
        <fullName evidence="2">Uncharacterized protein</fullName>
    </submittedName>
</protein>
<sequence length="785" mass="86619">MEAAAKQVRLLTQHILPEHPHHLSYSPDRRYRAVPDAKGFEEQIHRGLQYMTFVSEGERGVLLTRPYYDMREEPPAPDAHTAATSTSRSEKKPSTKMSLSDYKNKVKQQSQSPLPPNPTLKRGADEPTPRSSQERRYDNSHADSRKRDSLPLSKEPKIPGSKDSLLSARPSSLPPKPPPVRPPSHSPGARKRGSEEDDGSRPLKRSKPDLNGSSHDRSRPPKDLPRPSNEFPRRKDVPSSHANDHSPRTDSKPAAASSSAVNGRGILKAAMNQPHGASPNARSRAGSINGARPGSSSGSHSTNKLAPPSAASKSSVPPLLSPLHLSFNDSEATHKKSERPEKVEKPEKPEKPEKQEKQEKPEKPEKPEKFRREDNSDHHHPMAKSKSLDRPVPPPKRARSPFTLPPLLSPTLPPILEAELQRRKKTSPKEPEAKSPEHTKTIKKSTASKSTDKPDRERLIVTLKFPKRLAKRVQRLIALPGKNERSGSMDPPTQSQVSKKRPIPASNSADAPRDTPSPSATKRPKKSDGGPSMKPAPPSTPSRSSAGVSHVNTPGEASSTGPSSQGGSHPTPLAAPSVNKLRHLSDRYSSFGKKLKRARDGIFKNYNVSGAAAQQIPEPDQKLAIVTGIEAILAFMVGFKALFEIRRGERKTPDPMPWKSLLPMVSELQRHARAYHFPHTLLWMLQDIIMQEILACYYLMDLRNPANAQELQRIGGSQVSCRRQLPALYKQLEDAGEERRLPVLNPGASVEEIVSRVLESVKRWAENEDVDWQATLSGEEVLAGN</sequence>
<feature type="compositionally biased region" description="Basic and acidic residues" evidence="1">
    <location>
        <begin position="214"/>
        <end position="251"/>
    </location>
</feature>
<feature type="compositionally biased region" description="Low complexity" evidence="1">
    <location>
        <begin position="305"/>
        <end position="326"/>
    </location>
</feature>
<feature type="region of interest" description="Disordered" evidence="1">
    <location>
        <begin position="70"/>
        <end position="580"/>
    </location>
</feature>
<proteinExistence type="predicted"/>
<dbReference type="InParanoid" id="A0A2N3NBE6"/>
<name>A0A2N3NBE6_9PEZI</name>
<gene>
    <name evidence="2" type="ORF">jhhlp_004323</name>
</gene>
<evidence type="ECO:0000313" key="2">
    <source>
        <dbReference type="EMBL" id="PKS09702.1"/>
    </source>
</evidence>
<evidence type="ECO:0000313" key="3">
    <source>
        <dbReference type="Proteomes" id="UP000233524"/>
    </source>
</evidence>
<feature type="compositionally biased region" description="Basic and acidic residues" evidence="1">
    <location>
        <begin position="450"/>
        <end position="459"/>
    </location>
</feature>
<feature type="compositionally biased region" description="Basic residues" evidence="1">
    <location>
        <begin position="465"/>
        <end position="474"/>
    </location>
</feature>
<feature type="compositionally biased region" description="Basic and acidic residues" evidence="1">
    <location>
        <begin position="122"/>
        <end position="157"/>
    </location>
</feature>
<feature type="compositionally biased region" description="Polar residues" evidence="1">
    <location>
        <begin position="550"/>
        <end position="568"/>
    </location>
</feature>
<feature type="compositionally biased region" description="Basic and acidic residues" evidence="1">
    <location>
        <begin position="427"/>
        <end position="440"/>
    </location>
</feature>
<accession>A0A2N3NBE6</accession>
<organism evidence="2 3">
    <name type="scientific">Lomentospora prolificans</name>
    <dbReference type="NCBI Taxonomy" id="41688"/>
    <lineage>
        <taxon>Eukaryota</taxon>
        <taxon>Fungi</taxon>
        <taxon>Dikarya</taxon>
        <taxon>Ascomycota</taxon>
        <taxon>Pezizomycotina</taxon>
        <taxon>Sordariomycetes</taxon>
        <taxon>Hypocreomycetidae</taxon>
        <taxon>Microascales</taxon>
        <taxon>Microascaceae</taxon>
        <taxon>Lomentospora</taxon>
    </lineage>
</organism>
<feature type="compositionally biased region" description="Pro residues" evidence="1">
    <location>
        <begin position="403"/>
        <end position="413"/>
    </location>
</feature>
<comment type="caution">
    <text evidence="2">The sequence shown here is derived from an EMBL/GenBank/DDBJ whole genome shotgun (WGS) entry which is preliminary data.</text>
</comment>
<dbReference type="STRING" id="41688.A0A2N3NBE6"/>
<keyword evidence="3" id="KW-1185">Reference proteome</keyword>
<dbReference type="AlphaFoldDB" id="A0A2N3NBE6"/>
<dbReference type="OrthoDB" id="284473at2759"/>
<feature type="compositionally biased region" description="Pro residues" evidence="1">
    <location>
        <begin position="172"/>
        <end position="185"/>
    </location>
</feature>
<evidence type="ECO:0000256" key="1">
    <source>
        <dbReference type="SAM" id="MobiDB-lite"/>
    </source>
</evidence>
<dbReference type="Proteomes" id="UP000233524">
    <property type="component" value="Unassembled WGS sequence"/>
</dbReference>